<evidence type="ECO:0000313" key="1">
    <source>
        <dbReference type="EMBL" id="GEL17947.1"/>
    </source>
</evidence>
<dbReference type="PANTHER" id="PTHR30348:SF4">
    <property type="entry name" value="DUF72 DOMAIN-CONTAINING PROTEIN"/>
    <property type="match status" value="1"/>
</dbReference>
<dbReference type="Gene3D" id="3.20.20.410">
    <property type="entry name" value="Protein of unknown function UPF0759"/>
    <property type="match status" value="1"/>
</dbReference>
<proteinExistence type="predicted"/>
<evidence type="ECO:0008006" key="3">
    <source>
        <dbReference type="Google" id="ProtNLM"/>
    </source>
</evidence>
<dbReference type="Proteomes" id="UP000321328">
    <property type="component" value="Unassembled WGS sequence"/>
</dbReference>
<dbReference type="InterPro" id="IPR002763">
    <property type="entry name" value="DUF72"/>
</dbReference>
<dbReference type="AlphaFoldDB" id="A0A511CZR5"/>
<name>A0A511CZR5_9PSEU</name>
<gene>
    <name evidence="1" type="ORF">PA7_17840</name>
</gene>
<keyword evidence="2" id="KW-1185">Reference proteome</keyword>
<dbReference type="EMBL" id="BJVI01000014">
    <property type="protein sequence ID" value="GEL17947.1"/>
    <property type="molecule type" value="Genomic_DNA"/>
</dbReference>
<comment type="caution">
    <text evidence="1">The sequence shown here is derived from an EMBL/GenBank/DDBJ whole genome shotgun (WGS) entry which is preliminary data.</text>
</comment>
<organism evidence="1 2">
    <name type="scientific">Pseudonocardia asaccharolytica DSM 44247 = NBRC 16224</name>
    <dbReference type="NCBI Taxonomy" id="1123024"/>
    <lineage>
        <taxon>Bacteria</taxon>
        <taxon>Bacillati</taxon>
        <taxon>Actinomycetota</taxon>
        <taxon>Actinomycetes</taxon>
        <taxon>Pseudonocardiales</taxon>
        <taxon>Pseudonocardiaceae</taxon>
        <taxon>Pseudonocardia</taxon>
    </lineage>
</organism>
<evidence type="ECO:0000313" key="2">
    <source>
        <dbReference type="Proteomes" id="UP000321328"/>
    </source>
</evidence>
<dbReference type="Pfam" id="PF01904">
    <property type="entry name" value="DUF72"/>
    <property type="match status" value="1"/>
</dbReference>
<dbReference type="PANTHER" id="PTHR30348">
    <property type="entry name" value="UNCHARACTERIZED PROTEIN YECE"/>
    <property type="match status" value="1"/>
</dbReference>
<dbReference type="InterPro" id="IPR036520">
    <property type="entry name" value="UPF0759_sf"/>
</dbReference>
<sequence length="290" mass="32471">MAEIRIGTSGWRYPPWRGVFYPPGLPQRAELGYLSRAVTSIEINGSFYSLQRPQRYRAWAADTPDDFVFAVKGPRFVTHMKQLRDVEAPLANFFASGVLALGRKLGPVLWQLPPRMRFDRARLTAFLDQLPRNTHAAAELASRHDERLDGWALTSTDVDRPVRHALEVRHPSFASAELVGLLRERDIALVVADSAGVWPHLADMTARHCYVRLHGDTELYTSGYTPAALDDWAAKVRAWHAGESPVTPYTVAPPTPRLPAGRDAFVYFDNDVKAHAPRDAIALADRLARD</sequence>
<dbReference type="STRING" id="1123024.GCA_000423625_03309"/>
<dbReference type="SUPFAM" id="SSF117396">
    <property type="entry name" value="TM1631-like"/>
    <property type="match status" value="1"/>
</dbReference>
<reference evidence="1 2" key="1">
    <citation type="submission" date="2019-07" db="EMBL/GenBank/DDBJ databases">
        <title>Whole genome shotgun sequence of Pseudonocardia asaccharolytica NBRC 16224.</title>
        <authorList>
            <person name="Hosoyama A."/>
            <person name="Uohara A."/>
            <person name="Ohji S."/>
            <person name="Ichikawa N."/>
        </authorList>
    </citation>
    <scope>NUCLEOTIDE SEQUENCE [LARGE SCALE GENOMIC DNA]</scope>
    <source>
        <strain evidence="1 2">NBRC 16224</strain>
    </source>
</reference>
<protein>
    <recommendedName>
        <fullName evidence="3">DUF72 domain-containing protein</fullName>
    </recommendedName>
</protein>
<accession>A0A511CZR5</accession>